<organism evidence="6 7">
    <name type="scientific">Salinisphaera orenii MK-B5</name>
    <dbReference type="NCBI Taxonomy" id="856730"/>
    <lineage>
        <taxon>Bacteria</taxon>
        <taxon>Pseudomonadati</taxon>
        <taxon>Pseudomonadota</taxon>
        <taxon>Gammaproteobacteria</taxon>
        <taxon>Salinisphaerales</taxon>
        <taxon>Salinisphaeraceae</taxon>
        <taxon>Salinisphaera</taxon>
    </lineage>
</organism>
<dbReference type="InterPro" id="IPR003439">
    <property type="entry name" value="ABC_transporter-like_ATP-bd"/>
</dbReference>
<protein>
    <submittedName>
        <fullName evidence="6">ABC transporter</fullName>
    </submittedName>
</protein>
<dbReference type="SMART" id="SM00382">
    <property type="entry name" value="AAA"/>
    <property type="match status" value="1"/>
</dbReference>
<dbReference type="CDD" id="cd03255">
    <property type="entry name" value="ABC_MJ0796_LolCDE_FtsE"/>
    <property type="match status" value="1"/>
</dbReference>
<dbReference type="SUPFAM" id="SSF52540">
    <property type="entry name" value="P-loop containing nucleoside triphosphate hydrolases"/>
    <property type="match status" value="1"/>
</dbReference>
<gene>
    <name evidence="6" type="ORF">SAOR_02040</name>
</gene>
<dbReference type="PANTHER" id="PTHR42798">
    <property type="entry name" value="LIPOPROTEIN-RELEASING SYSTEM ATP-BINDING PROTEIN LOLD"/>
    <property type="match status" value="1"/>
</dbReference>
<evidence type="ECO:0000256" key="4">
    <source>
        <dbReference type="ARBA" id="ARBA00038388"/>
    </source>
</evidence>
<evidence type="ECO:0000256" key="2">
    <source>
        <dbReference type="ARBA" id="ARBA00022741"/>
    </source>
</evidence>
<reference evidence="6 7" key="1">
    <citation type="submission" date="2013-10" db="EMBL/GenBank/DDBJ databases">
        <title>Salinisphaera orenii MK-B5 Genome Sequencing.</title>
        <authorList>
            <person name="Lai Q."/>
            <person name="Li C."/>
            <person name="Shao Z."/>
        </authorList>
    </citation>
    <scope>NUCLEOTIDE SEQUENCE [LARGE SCALE GENOMIC DNA]</scope>
    <source>
        <strain evidence="6 7">MK-B5</strain>
    </source>
</reference>
<dbReference type="EMBL" id="AYKH01000002">
    <property type="protein sequence ID" value="ROO29886.1"/>
    <property type="molecule type" value="Genomic_DNA"/>
</dbReference>
<dbReference type="FunFam" id="3.40.50.300:FF:000032">
    <property type="entry name" value="Export ABC transporter ATP-binding protein"/>
    <property type="match status" value="1"/>
</dbReference>
<dbReference type="GO" id="GO:0022857">
    <property type="term" value="F:transmembrane transporter activity"/>
    <property type="evidence" value="ECO:0007669"/>
    <property type="project" value="UniProtKB-ARBA"/>
</dbReference>
<evidence type="ECO:0000256" key="3">
    <source>
        <dbReference type="ARBA" id="ARBA00022840"/>
    </source>
</evidence>
<dbReference type="InterPro" id="IPR017871">
    <property type="entry name" value="ABC_transporter-like_CS"/>
</dbReference>
<comment type="caution">
    <text evidence="6">The sequence shown here is derived from an EMBL/GenBank/DDBJ whole genome shotgun (WGS) entry which is preliminary data.</text>
</comment>
<dbReference type="InterPro" id="IPR017911">
    <property type="entry name" value="MacB-like_ATP-bd"/>
</dbReference>
<dbReference type="GO" id="GO:0005524">
    <property type="term" value="F:ATP binding"/>
    <property type="evidence" value="ECO:0007669"/>
    <property type="project" value="UniProtKB-KW"/>
</dbReference>
<dbReference type="InterPro" id="IPR003593">
    <property type="entry name" value="AAA+_ATPase"/>
</dbReference>
<evidence type="ECO:0000259" key="5">
    <source>
        <dbReference type="PROSITE" id="PS50893"/>
    </source>
</evidence>
<dbReference type="GO" id="GO:0016887">
    <property type="term" value="F:ATP hydrolysis activity"/>
    <property type="evidence" value="ECO:0007669"/>
    <property type="project" value="InterPro"/>
</dbReference>
<dbReference type="Gene3D" id="3.40.50.300">
    <property type="entry name" value="P-loop containing nucleotide triphosphate hydrolases"/>
    <property type="match status" value="1"/>
</dbReference>
<dbReference type="PANTHER" id="PTHR42798:SF2">
    <property type="entry name" value="ABC TRANSPORTER ATP-BINDING PROTEIN MG467-RELATED"/>
    <property type="match status" value="1"/>
</dbReference>
<dbReference type="PROSITE" id="PS00211">
    <property type="entry name" value="ABC_TRANSPORTER_1"/>
    <property type="match status" value="1"/>
</dbReference>
<evidence type="ECO:0000256" key="1">
    <source>
        <dbReference type="ARBA" id="ARBA00022448"/>
    </source>
</evidence>
<keyword evidence="2" id="KW-0547">Nucleotide-binding</keyword>
<keyword evidence="1" id="KW-0813">Transport</keyword>
<dbReference type="Pfam" id="PF00005">
    <property type="entry name" value="ABC_tran"/>
    <property type="match status" value="1"/>
</dbReference>
<dbReference type="GO" id="GO:1902495">
    <property type="term" value="C:transmembrane transporter complex"/>
    <property type="evidence" value="ECO:0007669"/>
    <property type="project" value="UniProtKB-ARBA"/>
</dbReference>
<feature type="domain" description="ABC transporter" evidence="5">
    <location>
        <begin position="1"/>
        <end position="220"/>
    </location>
</feature>
<keyword evidence="3" id="KW-0067">ATP-binding</keyword>
<comment type="similarity">
    <text evidence="4">Belongs to the ABC transporter superfamily. Macrolide exporter (TC 3.A.1.122) family.</text>
</comment>
<dbReference type="AlphaFoldDB" id="A0A423PW99"/>
<name>A0A423PW99_9GAMM</name>
<evidence type="ECO:0000313" key="6">
    <source>
        <dbReference type="EMBL" id="ROO29886.1"/>
    </source>
</evidence>
<dbReference type="InterPro" id="IPR027417">
    <property type="entry name" value="P-loop_NTPase"/>
</dbReference>
<sequence>MVARGVAKTVASGERTLTILDDIELTLTGGDTLSIVGTSGSGKSTLLALLAGLDAPSRGRIELLGRDLTELDEDARAAWRAARVGFVFQSFQLLAGLSALDNVILPLELAGTDLTTARATARDLLDQVGLGDRLTHTPRQLSGGEQQRVAIARAFACRPRILFADEPTGNLDGATGAHVADLLFALNAEQATTLVLVTHDDTLAERCSRSARLADGRLHV</sequence>
<proteinExistence type="inferred from homology"/>
<evidence type="ECO:0000313" key="7">
    <source>
        <dbReference type="Proteomes" id="UP000283993"/>
    </source>
</evidence>
<keyword evidence="7" id="KW-1185">Reference proteome</keyword>
<accession>A0A423PW99</accession>
<dbReference type="Proteomes" id="UP000283993">
    <property type="component" value="Unassembled WGS sequence"/>
</dbReference>
<dbReference type="PROSITE" id="PS50893">
    <property type="entry name" value="ABC_TRANSPORTER_2"/>
    <property type="match status" value="1"/>
</dbReference>